<dbReference type="Pfam" id="PF00439">
    <property type="entry name" value="Bromodomain"/>
    <property type="match status" value="2"/>
</dbReference>
<feature type="domain" description="Bromo" evidence="10">
    <location>
        <begin position="303"/>
        <end position="377"/>
    </location>
</feature>
<feature type="domain" description="Bromo" evidence="10">
    <location>
        <begin position="62"/>
        <end position="132"/>
    </location>
</feature>
<dbReference type="InterPro" id="IPR037382">
    <property type="entry name" value="Rsc/polybromo"/>
</dbReference>
<dbReference type="GO" id="GO:0016586">
    <property type="term" value="C:RSC-type complex"/>
    <property type="evidence" value="ECO:0007669"/>
    <property type="project" value="InterPro"/>
</dbReference>
<dbReference type="FunFam" id="1.20.920.10:FF:000083">
    <property type="entry name" value="WGS project CABT00000000 data, contig 2.8"/>
    <property type="match status" value="1"/>
</dbReference>
<comment type="subcellular location">
    <subcellularLocation>
        <location evidence="1">Nucleus</location>
    </subcellularLocation>
</comment>
<accession>A0AAV9HGP1</accession>
<dbReference type="SUPFAM" id="SSF47370">
    <property type="entry name" value="Bromodomain"/>
    <property type="match status" value="2"/>
</dbReference>
<keyword evidence="7" id="KW-0539">Nucleus</keyword>
<dbReference type="GO" id="GO:0006368">
    <property type="term" value="P:transcription elongation by RNA polymerase II"/>
    <property type="evidence" value="ECO:0007669"/>
    <property type="project" value="TreeGrafter"/>
</dbReference>
<dbReference type="InterPro" id="IPR001487">
    <property type="entry name" value="Bromodomain"/>
</dbReference>
<comment type="caution">
    <text evidence="11">The sequence shown here is derived from an EMBL/GenBank/DDBJ whole genome shotgun (WGS) entry which is preliminary data.</text>
</comment>
<gene>
    <name evidence="11" type="ORF">QBC42DRAFT_275970</name>
</gene>
<proteinExistence type="predicted"/>
<dbReference type="PANTHER" id="PTHR16062">
    <property type="entry name" value="SWI/SNF-RELATED"/>
    <property type="match status" value="1"/>
</dbReference>
<evidence type="ECO:0000256" key="2">
    <source>
        <dbReference type="ARBA" id="ARBA00022737"/>
    </source>
</evidence>
<evidence type="ECO:0000259" key="10">
    <source>
        <dbReference type="PROSITE" id="PS50014"/>
    </source>
</evidence>
<evidence type="ECO:0000256" key="9">
    <source>
        <dbReference type="SAM" id="MobiDB-lite"/>
    </source>
</evidence>
<keyword evidence="6" id="KW-0804">Transcription</keyword>
<evidence type="ECO:0000256" key="7">
    <source>
        <dbReference type="ARBA" id="ARBA00023242"/>
    </source>
</evidence>
<dbReference type="Gene3D" id="1.20.920.10">
    <property type="entry name" value="Bromodomain-like"/>
    <property type="match status" value="2"/>
</dbReference>
<dbReference type="InterPro" id="IPR036427">
    <property type="entry name" value="Bromodomain-like_sf"/>
</dbReference>
<reference evidence="11" key="1">
    <citation type="journal article" date="2023" name="Mol. Phylogenet. Evol.">
        <title>Genome-scale phylogeny and comparative genomics of the fungal order Sordariales.</title>
        <authorList>
            <person name="Hensen N."/>
            <person name="Bonometti L."/>
            <person name="Westerberg I."/>
            <person name="Brannstrom I.O."/>
            <person name="Guillou S."/>
            <person name="Cros-Aarteil S."/>
            <person name="Calhoun S."/>
            <person name="Haridas S."/>
            <person name="Kuo A."/>
            <person name="Mondo S."/>
            <person name="Pangilinan J."/>
            <person name="Riley R."/>
            <person name="LaButti K."/>
            <person name="Andreopoulos B."/>
            <person name="Lipzen A."/>
            <person name="Chen C."/>
            <person name="Yan M."/>
            <person name="Daum C."/>
            <person name="Ng V."/>
            <person name="Clum A."/>
            <person name="Steindorff A."/>
            <person name="Ohm R.A."/>
            <person name="Martin F."/>
            <person name="Silar P."/>
            <person name="Natvig D.O."/>
            <person name="Lalanne C."/>
            <person name="Gautier V."/>
            <person name="Ament-Velasquez S.L."/>
            <person name="Kruys A."/>
            <person name="Hutchinson M.I."/>
            <person name="Powell A.J."/>
            <person name="Barry K."/>
            <person name="Miller A.N."/>
            <person name="Grigoriev I.V."/>
            <person name="Debuchy R."/>
            <person name="Gladieux P."/>
            <person name="Hiltunen Thoren M."/>
            <person name="Johannesson H."/>
        </authorList>
    </citation>
    <scope>NUCLEOTIDE SEQUENCE</scope>
    <source>
        <strain evidence="11">PSN324</strain>
    </source>
</reference>
<dbReference type="EMBL" id="MU865056">
    <property type="protein sequence ID" value="KAK4458803.1"/>
    <property type="molecule type" value="Genomic_DNA"/>
</dbReference>
<dbReference type="CDD" id="cd04369">
    <property type="entry name" value="Bromodomain"/>
    <property type="match status" value="2"/>
</dbReference>
<feature type="region of interest" description="Disordered" evidence="9">
    <location>
        <begin position="430"/>
        <end position="542"/>
    </location>
</feature>
<dbReference type="SMART" id="SM00297">
    <property type="entry name" value="BROMO"/>
    <property type="match status" value="2"/>
</dbReference>
<evidence type="ECO:0000256" key="1">
    <source>
        <dbReference type="ARBA" id="ARBA00004123"/>
    </source>
</evidence>
<dbReference type="PANTHER" id="PTHR16062:SF19">
    <property type="entry name" value="PROTEIN POLYBROMO-1"/>
    <property type="match status" value="1"/>
</dbReference>
<organism evidence="11 12">
    <name type="scientific">Cladorrhinum samala</name>
    <dbReference type="NCBI Taxonomy" id="585594"/>
    <lineage>
        <taxon>Eukaryota</taxon>
        <taxon>Fungi</taxon>
        <taxon>Dikarya</taxon>
        <taxon>Ascomycota</taxon>
        <taxon>Pezizomycotina</taxon>
        <taxon>Sordariomycetes</taxon>
        <taxon>Sordariomycetidae</taxon>
        <taxon>Sordariales</taxon>
        <taxon>Podosporaceae</taxon>
        <taxon>Cladorrhinum</taxon>
    </lineage>
</organism>
<evidence type="ECO:0000256" key="6">
    <source>
        <dbReference type="ARBA" id="ARBA00023163"/>
    </source>
</evidence>
<feature type="compositionally biased region" description="Low complexity" evidence="9">
    <location>
        <begin position="433"/>
        <end position="443"/>
    </location>
</feature>
<dbReference type="PROSITE" id="PS50014">
    <property type="entry name" value="BROMODOMAIN_2"/>
    <property type="match status" value="2"/>
</dbReference>
<keyword evidence="2" id="KW-0677">Repeat</keyword>
<dbReference type="InterPro" id="IPR054551">
    <property type="entry name" value="RSC4_Ig-like"/>
</dbReference>
<evidence type="ECO:0000256" key="4">
    <source>
        <dbReference type="ARBA" id="ARBA00023015"/>
    </source>
</evidence>
<reference evidence="11" key="2">
    <citation type="submission" date="2023-06" db="EMBL/GenBank/DDBJ databases">
        <authorList>
            <consortium name="Lawrence Berkeley National Laboratory"/>
            <person name="Mondo S.J."/>
            <person name="Hensen N."/>
            <person name="Bonometti L."/>
            <person name="Westerberg I."/>
            <person name="Brannstrom I.O."/>
            <person name="Guillou S."/>
            <person name="Cros-Aarteil S."/>
            <person name="Calhoun S."/>
            <person name="Haridas S."/>
            <person name="Kuo A."/>
            <person name="Pangilinan J."/>
            <person name="Riley R."/>
            <person name="Labutti K."/>
            <person name="Andreopoulos B."/>
            <person name="Lipzen A."/>
            <person name="Chen C."/>
            <person name="Yanf M."/>
            <person name="Daum C."/>
            <person name="Ng V."/>
            <person name="Clum A."/>
            <person name="Steindorff A."/>
            <person name="Ohm R."/>
            <person name="Martin F."/>
            <person name="Silar P."/>
            <person name="Natvig D."/>
            <person name="Lalanne C."/>
            <person name="Gautier V."/>
            <person name="Ament-Velasquez S.L."/>
            <person name="Kruys A."/>
            <person name="Hutchinson M.I."/>
            <person name="Powell A.J."/>
            <person name="Barry K."/>
            <person name="Miller A.N."/>
            <person name="Grigoriev I.V."/>
            <person name="Debuchy R."/>
            <person name="Gladieux P."/>
            <person name="Thoren M.H."/>
            <person name="Johannesson H."/>
        </authorList>
    </citation>
    <scope>NUCLEOTIDE SEQUENCE</scope>
    <source>
        <strain evidence="11">PSN324</strain>
    </source>
</reference>
<evidence type="ECO:0000256" key="8">
    <source>
        <dbReference type="PROSITE-ProRule" id="PRU00035"/>
    </source>
</evidence>
<evidence type="ECO:0000256" key="5">
    <source>
        <dbReference type="ARBA" id="ARBA00023117"/>
    </source>
</evidence>
<feature type="compositionally biased region" description="Basic and acidic residues" evidence="9">
    <location>
        <begin position="257"/>
        <end position="266"/>
    </location>
</feature>
<dbReference type="GO" id="GO:0003682">
    <property type="term" value="F:chromatin binding"/>
    <property type="evidence" value="ECO:0007669"/>
    <property type="project" value="TreeGrafter"/>
</dbReference>
<dbReference type="GO" id="GO:0006338">
    <property type="term" value="P:chromatin remodeling"/>
    <property type="evidence" value="ECO:0007669"/>
    <property type="project" value="InterPro"/>
</dbReference>
<keyword evidence="12" id="KW-1185">Reference proteome</keyword>
<keyword evidence="4" id="KW-0805">Transcription regulation</keyword>
<keyword evidence="3" id="KW-0156">Chromatin regulator</keyword>
<dbReference type="Proteomes" id="UP001321749">
    <property type="component" value="Unassembled WGS sequence"/>
</dbReference>
<feature type="compositionally biased region" description="Acidic residues" evidence="9">
    <location>
        <begin position="187"/>
        <end position="232"/>
    </location>
</feature>
<sequence length="699" mass="76819">MDHKRKASSSAGVADNEDRAVKRRKAPGPLTDYDLMKGESNESTTAYGLHFLETIRRTKDKSGRLVASYFENLLPREKNKEYYERIKMPISLSKIEHKLHNQDFANMSELESYFKRMVTNAKEFYPKHSQVFEDAERVRKALSNYMTKTNPAYKLVSGYSCVAAPIPDEPDSDIERFIGNGQGAAAADDDDAEGEEDAEGEDEDAEGEEDDDENGEDDEEGDDDEEDEDEEDGNPRKIILKRRGPGRPPRGAPVRAKKADRGGRVKADHEYEDVPYKGLSFQQAQEKIVEELIRKPDGTDAYFLDFINLPPRSFKDYFAVIHDPLSLKGLQKKVKGIHGRKPPTGVSEFKSWAAFEDKASLLWNNAHFFNEDGSVIYTLATELKKAFYDELAEAKAVVQEPPQAPKIKLKVAQDTPTPGPSASKKITIHVGKGSASGSPAPSANFSNEPFDARPPTTAASFQLDKARSMSASAAPPSPSVAGALPAGAVPPSQGMPHRTNGSVQPHLTNGGPAPGQGFQNHPPAPYQNGYQQPAPVVVAPPPPPPLWDNKYRAPGRTLADSLLPSVLIRTHPTIPMERRFRIEIPASAKEAQQNVTLHIPGNHSRLQLIPRLAPLEQQGRQHKFYVQVNGMLVHRATPLPIPDDPLPLNAMVFDLGLSLGANVIVLTVVAALPKGQRLSNGADSEVEKLIINANLTRVY</sequence>
<dbReference type="Pfam" id="PF22994">
    <property type="entry name" value="RSC4_Ig_like"/>
    <property type="match status" value="1"/>
</dbReference>
<evidence type="ECO:0000313" key="12">
    <source>
        <dbReference type="Proteomes" id="UP001321749"/>
    </source>
</evidence>
<feature type="compositionally biased region" description="Low complexity" evidence="9">
    <location>
        <begin position="468"/>
        <end position="492"/>
    </location>
</feature>
<feature type="region of interest" description="Disordered" evidence="9">
    <location>
        <begin position="1"/>
        <end position="37"/>
    </location>
</feature>
<keyword evidence="5 8" id="KW-0103">Bromodomain</keyword>
<feature type="region of interest" description="Disordered" evidence="9">
    <location>
        <begin position="183"/>
        <end position="266"/>
    </location>
</feature>
<name>A0AAV9HGP1_9PEZI</name>
<evidence type="ECO:0000256" key="3">
    <source>
        <dbReference type="ARBA" id="ARBA00022853"/>
    </source>
</evidence>
<protein>
    <submittedName>
        <fullName evidence="11">Bromodomain-containing protein</fullName>
    </submittedName>
</protein>
<dbReference type="AlphaFoldDB" id="A0AAV9HGP1"/>
<evidence type="ECO:0000313" key="11">
    <source>
        <dbReference type="EMBL" id="KAK4458803.1"/>
    </source>
</evidence>